<comment type="caution">
    <text evidence="1">The sequence shown here is derived from an EMBL/GenBank/DDBJ whole genome shotgun (WGS) entry which is preliminary data.</text>
</comment>
<proteinExistence type="predicted"/>
<reference evidence="1 2" key="1">
    <citation type="journal article" date="2017" name="Antonie Van Leeuwenhoek">
        <title>Rhizobium rhizosphaerae sp. nov., a novel species isolated from rice rhizosphere.</title>
        <authorList>
            <person name="Zhao J.J."/>
            <person name="Zhang J."/>
            <person name="Zhang R.J."/>
            <person name="Zhang C.W."/>
            <person name="Yin H.Q."/>
            <person name="Zhang X.X."/>
        </authorList>
    </citation>
    <scope>NUCLEOTIDE SEQUENCE [LARGE SCALE GENOMIC DNA]</scope>
    <source>
        <strain evidence="1 2">S18K6</strain>
    </source>
</reference>
<evidence type="ECO:0008006" key="3">
    <source>
        <dbReference type="Google" id="ProtNLM"/>
    </source>
</evidence>
<dbReference type="InterPro" id="IPR011008">
    <property type="entry name" value="Dimeric_a/b-barrel"/>
</dbReference>
<dbReference type="EMBL" id="BAEM01000063">
    <property type="protein sequence ID" value="GAC12621.1"/>
    <property type="molecule type" value="Genomic_DNA"/>
</dbReference>
<dbReference type="AlphaFoldDB" id="A0AAV3V764"/>
<dbReference type="Pfam" id="PF05336">
    <property type="entry name" value="rhaM"/>
    <property type="match status" value="1"/>
</dbReference>
<gene>
    <name evidence="1" type="ORF">GCHA_4704</name>
</gene>
<dbReference type="GO" id="GO:0016857">
    <property type="term" value="F:racemase and epimerase activity, acting on carbohydrates and derivatives"/>
    <property type="evidence" value="ECO:0007669"/>
    <property type="project" value="InterPro"/>
</dbReference>
<protein>
    <recommendedName>
        <fullName evidence="3">L-rhamnose mutarotase</fullName>
    </recommendedName>
</protein>
<evidence type="ECO:0000313" key="2">
    <source>
        <dbReference type="Proteomes" id="UP000006320"/>
    </source>
</evidence>
<accession>A0AAV3V764</accession>
<dbReference type="Gene3D" id="3.30.70.100">
    <property type="match status" value="1"/>
</dbReference>
<organism evidence="1 2">
    <name type="scientific">Paraglaciecola chathamensis S18K6</name>
    <dbReference type="NCBI Taxonomy" id="1127672"/>
    <lineage>
        <taxon>Bacteria</taxon>
        <taxon>Pseudomonadati</taxon>
        <taxon>Pseudomonadota</taxon>
        <taxon>Gammaproteobacteria</taxon>
        <taxon>Alteromonadales</taxon>
        <taxon>Alteromonadaceae</taxon>
        <taxon>Paraglaciecola</taxon>
    </lineage>
</organism>
<dbReference type="InterPro" id="IPR008000">
    <property type="entry name" value="Rham/fucose_mutarotase"/>
</dbReference>
<name>A0AAV3V764_9ALTE</name>
<sequence length="41" mass="4884">MESLPLNPIVKKWWAYMADIMETFEDNEPVTTELSQVFHLE</sequence>
<dbReference type="SUPFAM" id="SSF54909">
    <property type="entry name" value="Dimeric alpha+beta barrel"/>
    <property type="match status" value="1"/>
</dbReference>
<evidence type="ECO:0000313" key="1">
    <source>
        <dbReference type="EMBL" id="GAC12621.1"/>
    </source>
</evidence>
<dbReference type="Proteomes" id="UP000006320">
    <property type="component" value="Unassembled WGS sequence"/>
</dbReference>